<comment type="similarity">
    <text evidence="2">Belongs to the GSP F family.</text>
</comment>
<feature type="transmembrane region" description="Helical" evidence="7">
    <location>
        <begin position="167"/>
        <end position="189"/>
    </location>
</feature>
<keyword evidence="3" id="KW-1003">Cell membrane</keyword>
<name>A0ABQ2ZIZ4_9ACTN</name>
<reference evidence="10" key="1">
    <citation type="journal article" date="2019" name="Int. J. Syst. Evol. Microbiol.">
        <title>The Global Catalogue of Microorganisms (GCM) 10K type strain sequencing project: providing services to taxonomists for standard genome sequencing and annotation.</title>
        <authorList>
            <consortium name="The Broad Institute Genomics Platform"/>
            <consortium name="The Broad Institute Genome Sequencing Center for Infectious Disease"/>
            <person name="Wu L."/>
            <person name="Ma J."/>
        </authorList>
    </citation>
    <scope>NUCLEOTIDE SEQUENCE [LARGE SCALE GENOMIC DNA]</scope>
    <source>
        <strain evidence="10">JCM 4594</strain>
    </source>
</reference>
<comment type="subcellular location">
    <subcellularLocation>
        <location evidence="1">Cell membrane</location>
        <topology evidence="1">Multi-pass membrane protein</topology>
    </subcellularLocation>
</comment>
<dbReference type="RefSeq" id="WP_190025884.1">
    <property type="nucleotide sequence ID" value="NZ_BMUU01000001.1"/>
</dbReference>
<dbReference type="InterPro" id="IPR042094">
    <property type="entry name" value="T2SS_GspF_sf"/>
</dbReference>
<feature type="transmembrane region" description="Helical" evidence="7">
    <location>
        <begin position="374"/>
        <end position="397"/>
    </location>
</feature>
<evidence type="ECO:0000259" key="8">
    <source>
        <dbReference type="Pfam" id="PF00482"/>
    </source>
</evidence>
<dbReference type="Pfam" id="PF00482">
    <property type="entry name" value="T2SSF"/>
    <property type="match status" value="2"/>
</dbReference>
<evidence type="ECO:0000256" key="6">
    <source>
        <dbReference type="ARBA" id="ARBA00023136"/>
    </source>
</evidence>
<dbReference type="EMBL" id="BMUU01000001">
    <property type="protein sequence ID" value="GGY14807.1"/>
    <property type="molecule type" value="Genomic_DNA"/>
</dbReference>
<evidence type="ECO:0000256" key="2">
    <source>
        <dbReference type="ARBA" id="ARBA00005745"/>
    </source>
</evidence>
<comment type="caution">
    <text evidence="9">The sequence shown here is derived from an EMBL/GenBank/DDBJ whole genome shotgun (WGS) entry which is preliminary data.</text>
</comment>
<proteinExistence type="inferred from homology"/>
<evidence type="ECO:0000313" key="10">
    <source>
        <dbReference type="Proteomes" id="UP000600946"/>
    </source>
</evidence>
<dbReference type="PANTHER" id="PTHR30012:SF4">
    <property type="entry name" value="MSHA BIOGENESIS PROTEIN MSHG"/>
    <property type="match status" value="1"/>
</dbReference>
<dbReference type="Gene3D" id="1.20.81.30">
    <property type="entry name" value="Type II secretion system (T2SS), domain F"/>
    <property type="match status" value="2"/>
</dbReference>
<accession>A0ABQ2ZIZ4</accession>
<evidence type="ECO:0000256" key="7">
    <source>
        <dbReference type="SAM" id="Phobius"/>
    </source>
</evidence>
<dbReference type="PANTHER" id="PTHR30012">
    <property type="entry name" value="GENERAL SECRETION PATHWAY PROTEIN"/>
    <property type="match status" value="1"/>
</dbReference>
<dbReference type="InterPro" id="IPR003004">
    <property type="entry name" value="GspF/PilC"/>
</dbReference>
<gene>
    <name evidence="9" type="primary">pilC</name>
    <name evidence="9" type="ORF">GCM10010326_02890</name>
</gene>
<keyword evidence="4 7" id="KW-0812">Transmembrane</keyword>
<protein>
    <submittedName>
        <fullName evidence="9">Pilus assembly protein PilC</fullName>
    </submittedName>
</protein>
<evidence type="ECO:0000256" key="5">
    <source>
        <dbReference type="ARBA" id="ARBA00022989"/>
    </source>
</evidence>
<dbReference type="Proteomes" id="UP000600946">
    <property type="component" value="Unassembled WGS sequence"/>
</dbReference>
<evidence type="ECO:0000313" key="9">
    <source>
        <dbReference type="EMBL" id="GGY14807.1"/>
    </source>
</evidence>
<keyword evidence="10" id="KW-1185">Reference proteome</keyword>
<dbReference type="PRINTS" id="PR00812">
    <property type="entry name" value="BCTERIALGSPF"/>
</dbReference>
<keyword evidence="6 7" id="KW-0472">Membrane</keyword>
<dbReference type="InterPro" id="IPR018076">
    <property type="entry name" value="T2SS_GspF_dom"/>
</dbReference>
<feature type="transmembrane region" description="Helical" evidence="7">
    <location>
        <begin position="219"/>
        <end position="239"/>
    </location>
</feature>
<organism evidence="9 10">
    <name type="scientific">Streptomyces xanthochromogenes</name>
    <dbReference type="NCBI Taxonomy" id="67384"/>
    <lineage>
        <taxon>Bacteria</taxon>
        <taxon>Bacillati</taxon>
        <taxon>Actinomycetota</taxon>
        <taxon>Actinomycetes</taxon>
        <taxon>Kitasatosporales</taxon>
        <taxon>Streptomycetaceae</taxon>
        <taxon>Streptomyces</taxon>
    </lineage>
</organism>
<feature type="domain" description="Type II secretion system protein GspF" evidence="8">
    <location>
        <begin position="270"/>
        <end position="390"/>
    </location>
</feature>
<evidence type="ECO:0000256" key="4">
    <source>
        <dbReference type="ARBA" id="ARBA00022692"/>
    </source>
</evidence>
<evidence type="ECO:0000256" key="1">
    <source>
        <dbReference type="ARBA" id="ARBA00004651"/>
    </source>
</evidence>
<sequence length="403" mass="44027">MATFKYVALAPDGKRATGVLTGSSVDGVTDNLTRQGYDVQSVKASGRNLLQLELTAEKVDLVELSNFSRQMGAFIKAGVPILDALEIIRAETKDKKLGKVLVDVMDSLRFGESFAVAMAAHTTALPPFYMSVLRSAEATGELDVVMAQLARYIERDVEGRRSIRSALTYPGLVMGLALAVVLVLVIFVLPRFKVFFDSFHAELPLPTRILLGFTDFVTVWYPLIVGVLVALVAALIAGLRTERGRVLRDRFLLATPVVGDVVRFMVIERFCRILTSMIKAGVPIPEALSLAGSGTNNLVYERSIGTARTEMLEGGGISRPMARTKLFPGAVTQMMRVGEETGTLDDQLENVSEFYEKELQHKLKRMTSLFEPTVVIMVGVVVGFVAVALISAIYGVYNQVNVQ</sequence>
<keyword evidence="5 7" id="KW-1133">Transmembrane helix</keyword>
<feature type="domain" description="Type II secretion system protein GspF" evidence="8">
    <location>
        <begin position="67"/>
        <end position="190"/>
    </location>
</feature>
<evidence type="ECO:0000256" key="3">
    <source>
        <dbReference type="ARBA" id="ARBA00022475"/>
    </source>
</evidence>
<dbReference type="GeneID" id="96288326"/>